<organism evidence="1 2">
    <name type="scientific">Gemmata algarum</name>
    <dbReference type="NCBI Taxonomy" id="2975278"/>
    <lineage>
        <taxon>Bacteria</taxon>
        <taxon>Pseudomonadati</taxon>
        <taxon>Planctomycetota</taxon>
        <taxon>Planctomycetia</taxon>
        <taxon>Gemmatales</taxon>
        <taxon>Gemmataceae</taxon>
        <taxon>Gemmata</taxon>
    </lineage>
</organism>
<evidence type="ECO:0000313" key="2">
    <source>
        <dbReference type="Proteomes" id="UP001272242"/>
    </source>
</evidence>
<sequence>MSVLVALTAVLIGLAPGDRPHVLVVVGAAGTPEYGAAFQKWADRWQTAAQKGSSEFVCIGQEPEGKESDRDKLQALLARLPRASAAPLWVVLIGHGTDDGREARFNLRGPDVTARELADWLGPVKRPVAVVNCTSASGSFVTHLSGPDRVVVTATRSGSESNYARFGEHIANAIGDPTADLDKDGQVSLLEAFLTASDRVREFYRSEGRLATEHALLDDNGDKLGSAADWFQGVRAVKRAKDGAPVDGTRAHQWHLIPSARERALPAEVRKRRDELELALAGLRDQKSRIGEDEYYARVEKLMVELARLYATASPAPVPKP</sequence>
<dbReference type="Proteomes" id="UP001272242">
    <property type="component" value="Unassembled WGS sequence"/>
</dbReference>
<proteinExistence type="predicted"/>
<name>A0ABU5F0P1_9BACT</name>
<evidence type="ECO:0000313" key="1">
    <source>
        <dbReference type="EMBL" id="MDY3560764.1"/>
    </source>
</evidence>
<reference evidence="2" key="1">
    <citation type="journal article" date="2023" name="Mar. Drugs">
        <title>Gemmata algarum, a Novel Planctomycete Isolated from an Algal Mat, Displays Antimicrobial Activity.</title>
        <authorList>
            <person name="Kumar G."/>
            <person name="Kallscheuer N."/>
            <person name="Kashif M."/>
            <person name="Ahamad S."/>
            <person name="Jagadeeshwari U."/>
            <person name="Pannikurungottu S."/>
            <person name="Haufschild T."/>
            <person name="Kabuu M."/>
            <person name="Sasikala C."/>
            <person name="Jogler C."/>
            <person name="Ramana C."/>
        </authorList>
    </citation>
    <scope>NUCLEOTIDE SEQUENCE [LARGE SCALE GENOMIC DNA]</scope>
    <source>
        <strain evidence="2">JC673</strain>
    </source>
</reference>
<protein>
    <submittedName>
        <fullName evidence="1">Uncharacterized protein</fullName>
    </submittedName>
</protein>
<comment type="caution">
    <text evidence="1">The sequence shown here is derived from an EMBL/GenBank/DDBJ whole genome shotgun (WGS) entry which is preliminary data.</text>
</comment>
<keyword evidence="2" id="KW-1185">Reference proteome</keyword>
<accession>A0ABU5F0P1</accession>
<dbReference type="EMBL" id="JAXBLV010000183">
    <property type="protein sequence ID" value="MDY3560764.1"/>
    <property type="molecule type" value="Genomic_DNA"/>
</dbReference>
<dbReference type="RefSeq" id="WP_320687292.1">
    <property type="nucleotide sequence ID" value="NZ_JAXBLV010000183.1"/>
</dbReference>
<gene>
    <name evidence="1" type="ORF">R5W23_002010</name>
</gene>